<evidence type="ECO:0000256" key="2">
    <source>
        <dbReference type="ARBA" id="ARBA00023002"/>
    </source>
</evidence>
<dbReference type="PANTHER" id="PTHR45024">
    <property type="entry name" value="DEHYDROGENASES, SHORT CHAIN"/>
    <property type="match status" value="1"/>
</dbReference>
<dbReference type="RefSeq" id="WP_191770645.1">
    <property type="nucleotide sequence ID" value="NZ_JACSQS010000008.1"/>
</dbReference>
<comment type="caution">
    <text evidence="3">The sequence shown here is derived from an EMBL/GenBank/DDBJ whole genome shotgun (WGS) entry which is preliminary data.</text>
</comment>
<keyword evidence="4" id="KW-1185">Reference proteome</keyword>
<name>A0A8X8FX01_9GAMM</name>
<organism evidence="3 4">
    <name type="scientific">Stenotrophomonas lacuserhaii</name>
    <dbReference type="NCBI Taxonomy" id="2760084"/>
    <lineage>
        <taxon>Bacteria</taxon>
        <taxon>Pseudomonadati</taxon>
        <taxon>Pseudomonadota</taxon>
        <taxon>Gammaproteobacteria</taxon>
        <taxon>Lysobacterales</taxon>
        <taxon>Lysobacteraceae</taxon>
        <taxon>Stenotrophomonas</taxon>
    </lineage>
</organism>
<sequence>MTDTPLDFKGQVGLVTGAAGGLGLAYTRLLACLGARVVMQDVGADRDGEGRDPGRVASAAARLRVDGLDVTSCGLAIDTRAQCHALVDEVLAQHGRLDFIIHNAGWVHYQRIEDISEVQLEHMLDIATKAPLWLAQAAWPAMRAAGGGRIVLTTSDRALYPQYVQHGLASYAMAKSAAVGLMNVLAAEGEADNIIVNAVSPVAKTRMWGVYGEPDELHPDTVAPGVAWLASPRCVQGGWVLRASNGQFHATRTQEPAGVSYPRDLQGVAAASVQAFDAAWPEIALPAIEPRSRHRDC</sequence>
<dbReference type="Proteomes" id="UP000636938">
    <property type="component" value="Unassembled WGS sequence"/>
</dbReference>
<dbReference type="PRINTS" id="PR00081">
    <property type="entry name" value="GDHRDH"/>
</dbReference>
<evidence type="ECO:0000256" key="1">
    <source>
        <dbReference type="ARBA" id="ARBA00006484"/>
    </source>
</evidence>
<evidence type="ECO:0000313" key="3">
    <source>
        <dbReference type="EMBL" id="MBD7954447.1"/>
    </source>
</evidence>
<dbReference type="PROSITE" id="PS00061">
    <property type="entry name" value="ADH_SHORT"/>
    <property type="match status" value="1"/>
</dbReference>
<dbReference type="SUPFAM" id="SSF51735">
    <property type="entry name" value="NAD(P)-binding Rossmann-fold domains"/>
    <property type="match status" value="1"/>
</dbReference>
<proteinExistence type="inferred from homology"/>
<dbReference type="InterPro" id="IPR036291">
    <property type="entry name" value="NAD(P)-bd_dom_sf"/>
</dbReference>
<dbReference type="InterPro" id="IPR051687">
    <property type="entry name" value="Peroxisomal_Beta-Oxidation"/>
</dbReference>
<dbReference type="InterPro" id="IPR020904">
    <property type="entry name" value="Sc_DH/Rdtase_CS"/>
</dbReference>
<gene>
    <name evidence="3" type="ORF">H9654_09515</name>
</gene>
<dbReference type="Pfam" id="PF00106">
    <property type="entry name" value="adh_short"/>
    <property type="match status" value="1"/>
</dbReference>
<dbReference type="AlphaFoldDB" id="A0A8X8FX01"/>
<evidence type="ECO:0000313" key="4">
    <source>
        <dbReference type="Proteomes" id="UP000636938"/>
    </source>
</evidence>
<dbReference type="GO" id="GO:0016491">
    <property type="term" value="F:oxidoreductase activity"/>
    <property type="evidence" value="ECO:0007669"/>
    <property type="project" value="UniProtKB-KW"/>
</dbReference>
<comment type="similarity">
    <text evidence="1">Belongs to the short-chain dehydrogenases/reductases (SDR) family.</text>
</comment>
<dbReference type="Gene3D" id="3.40.50.720">
    <property type="entry name" value="NAD(P)-binding Rossmann-like Domain"/>
    <property type="match status" value="1"/>
</dbReference>
<protein>
    <submittedName>
        <fullName evidence="3">SDR family oxidoreductase</fullName>
    </submittedName>
</protein>
<accession>A0A8X8FX01</accession>
<dbReference type="CDD" id="cd05233">
    <property type="entry name" value="SDR_c"/>
    <property type="match status" value="1"/>
</dbReference>
<dbReference type="InterPro" id="IPR002347">
    <property type="entry name" value="SDR_fam"/>
</dbReference>
<reference evidence="3 4" key="1">
    <citation type="submission" date="2020-08" db="EMBL/GenBank/DDBJ databases">
        <title>A Genomic Blueprint of the Chicken Gut Microbiome.</title>
        <authorList>
            <person name="Gilroy R."/>
            <person name="Ravi A."/>
            <person name="Getino M."/>
            <person name="Pursley I."/>
            <person name="Horton D.L."/>
            <person name="Alikhan N.-F."/>
            <person name="Baker D."/>
            <person name="Gharbi K."/>
            <person name="Hall N."/>
            <person name="Watson M."/>
            <person name="Adriaenssens E.M."/>
            <person name="Foster-Nyarko E."/>
            <person name="Jarju S."/>
            <person name="Secka A."/>
            <person name="Antonio M."/>
            <person name="Oren A."/>
            <person name="Chaudhuri R."/>
            <person name="La Ragione R.M."/>
            <person name="Hildebrand F."/>
            <person name="Pallen M.J."/>
        </authorList>
    </citation>
    <scope>NUCLEOTIDE SEQUENCE [LARGE SCALE GENOMIC DNA]</scope>
    <source>
        <strain evidence="3 4">Sa5BUN4</strain>
    </source>
</reference>
<dbReference type="PANTHER" id="PTHR45024:SF2">
    <property type="entry name" value="SCP2 DOMAIN-CONTAINING PROTEIN"/>
    <property type="match status" value="1"/>
</dbReference>
<keyword evidence="2" id="KW-0560">Oxidoreductase</keyword>
<dbReference type="EMBL" id="JACSQS010000008">
    <property type="protein sequence ID" value="MBD7954447.1"/>
    <property type="molecule type" value="Genomic_DNA"/>
</dbReference>